<dbReference type="SUPFAM" id="SSF54928">
    <property type="entry name" value="RNA-binding domain, RBD"/>
    <property type="match status" value="2"/>
</dbReference>
<dbReference type="InterPro" id="IPR036020">
    <property type="entry name" value="WW_dom_sf"/>
</dbReference>
<reference evidence="7" key="1">
    <citation type="submission" date="2013-07" db="EMBL/GenBank/DDBJ databases">
        <title>The genome of Eucalyptus grandis.</title>
        <authorList>
            <person name="Schmutz J."/>
            <person name="Hayes R."/>
            <person name="Myburg A."/>
            <person name="Tuskan G."/>
            <person name="Grattapaglia D."/>
            <person name="Rokhsar D.S."/>
        </authorList>
    </citation>
    <scope>NUCLEOTIDE SEQUENCE</scope>
    <source>
        <tissue evidence="7">Leaf extractions</tissue>
    </source>
</reference>
<feature type="compositionally biased region" description="Low complexity" evidence="4">
    <location>
        <begin position="383"/>
        <end position="400"/>
    </location>
</feature>
<evidence type="ECO:0000256" key="4">
    <source>
        <dbReference type="SAM" id="MobiDB-lite"/>
    </source>
</evidence>
<feature type="region of interest" description="Disordered" evidence="4">
    <location>
        <begin position="421"/>
        <end position="459"/>
    </location>
</feature>
<dbReference type="STRING" id="71139.A0A059B6M9"/>
<proteinExistence type="predicted"/>
<dbReference type="InParanoid" id="A0A059B6M9"/>
<feature type="region of interest" description="Disordered" evidence="4">
    <location>
        <begin position="383"/>
        <end position="406"/>
    </location>
</feature>
<dbReference type="GO" id="GO:0003723">
    <property type="term" value="F:RNA binding"/>
    <property type="evidence" value="ECO:0007669"/>
    <property type="project" value="UniProtKB-UniRule"/>
</dbReference>
<dbReference type="AlphaFoldDB" id="A0A059B6M9"/>
<dbReference type="PANTHER" id="PTHR24012">
    <property type="entry name" value="RNA BINDING PROTEIN"/>
    <property type="match status" value="1"/>
</dbReference>
<feature type="domain" description="RRM" evidence="6">
    <location>
        <begin position="53"/>
        <end position="152"/>
    </location>
</feature>
<feature type="compositionally biased region" description="Low complexity" evidence="4">
    <location>
        <begin position="351"/>
        <end position="363"/>
    </location>
</feature>
<dbReference type="PROSITE" id="PS50020">
    <property type="entry name" value="WW_DOMAIN_2"/>
    <property type="match status" value="1"/>
</dbReference>
<dbReference type="Pfam" id="PF00397">
    <property type="entry name" value="WW"/>
    <property type="match status" value="1"/>
</dbReference>
<organism evidence="7">
    <name type="scientific">Eucalyptus grandis</name>
    <name type="common">Flooded gum</name>
    <dbReference type="NCBI Taxonomy" id="71139"/>
    <lineage>
        <taxon>Eukaryota</taxon>
        <taxon>Viridiplantae</taxon>
        <taxon>Streptophyta</taxon>
        <taxon>Embryophyta</taxon>
        <taxon>Tracheophyta</taxon>
        <taxon>Spermatophyta</taxon>
        <taxon>Magnoliopsida</taxon>
        <taxon>eudicotyledons</taxon>
        <taxon>Gunneridae</taxon>
        <taxon>Pentapetalae</taxon>
        <taxon>rosids</taxon>
        <taxon>malvids</taxon>
        <taxon>Myrtales</taxon>
        <taxon>Myrtaceae</taxon>
        <taxon>Myrtoideae</taxon>
        <taxon>Eucalypteae</taxon>
        <taxon>Eucalyptus</taxon>
    </lineage>
</organism>
<feature type="region of interest" description="Disordered" evidence="4">
    <location>
        <begin position="306"/>
        <end position="363"/>
    </location>
</feature>
<dbReference type="PROSITE" id="PS50102">
    <property type="entry name" value="RRM"/>
    <property type="match status" value="1"/>
</dbReference>
<name>A0A059B6M9_EUCGR</name>
<keyword evidence="2 3" id="KW-0694">RNA-binding</keyword>
<dbReference type="PROSITE" id="PS01159">
    <property type="entry name" value="WW_DOMAIN_1"/>
    <property type="match status" value="1"/>
</dbReference>
<dbReference type="InterPro" id="IPR035979">
    <property type="entry name" value="RBD_domain_sf"/>
</dbReference>
<dbReference type="SMART" id="SM00456">
    <property type="entry name" value="WW"/>
    <property type="match status" value="1"/>
</dbReference>
<sequence>MVTGCCFIKYATSEEADRAIRALHNQYTLPGGVGPIQVRYADGERERLGAFEYKLFVGSLNKQATVKEVEEFLLNMGATGFFLPMCDACQIFTPYGRVEDVYLMRDEMKQSRGCGFVKYSHRDMALAAINALNGNYTMRGCDQPLTVRFADPKRPRLGDTRGLPLCPHKGLYGCATLCGSRGPWPLSSGKGSKVRRPLTRQSSTLAMLHMATIDLGAQLARSHLTDPLLSTRLGDGLQWSASLTRLLAELNCSKGGPAFGGPGFSPHFQAPELSFVFALSRGPPNFSDGVGDRMAPSAWNPMNAQNLGPSSFSGHPNFGGQLFPKSGDVSKPLNPNVPLGGPTVPTDGLLPSPAAPSSSMAQQSFQPFQQFPSGVQQIAPQMSLQSPQQLLHSQSHNQPSTSYTQTQHSYAMLGQLNQLQTPPLATPFSQPLPSQPLVGSSGQLSSTHPAAQQTASSMTVQQTPLNMNLLSQPRPAATNQPQVTASAQQHLLQSFQQSPSPLAQKLSQQTQALQASYQSSQQAFSQLQQQLQMMQPSNLNAVPQQALPTNQQPQWNNNVQQPVVSTSTNTTAAEVPSSSSVAPAIPVSTPNLAPAKCIWTEHTSPDGFKYYYNSVTGESRWLEPEELKIFRQQQQQQQQQPPKSSVQLTHAQPPQLLPPQQGAQTQQLQQQSQLQGQLPQQLLQQPLLSSSYHASMLPSHQNIQELGYSQFQAAANSVNDPAHFQQGFQVAQQWMLKNNFIWNWKLWQFMKAEQIFVVN</sequence>
<dbReference type="CDD" id="cd00201">
    <property type="entry name" value="WW"/>
    <property type="match status" value="1"/>
</dbReference>
<evidence type="ECO:0000259" key="5">
    <source>
        <dbReference type="PROSITE" id="PS50020"/>
    </source>
</evidence>
<gene>
    <name evidence="7" type="ORF">EUGRSUZ_H04064</name>
</gene>
<dbReference type="InterPro" id="IPR001202">
    <property type="entry name" value="WW_dom"/>
</dbReference>
<evidence type="ECO:0000256" key="2">
    <source>
        <dbReference type="ARBA" id="ARBA00022884"/>
    </source>
</evidence>
<evidence type="ECO:0008006" key="8">
    <source>
        <dbReference type="Google" id="ProtNLM"/>
    </source>
</evidence>
<feature type="domain" description="WW" evidence="5">
    <location>
        <begin position="593"/>
        <end position="626"/>
    </location>
</feature>
<dbReference type="SUPFAM" id="SSF51045">
    <property type="entry name" value="WW domain"/>
    <property type="match status" value="1"/>
</dbReference>
<dbReference type="Gene3D" id="3.30.70.330">
    <property type="match status" value="2"/>
</dbReference>
<dbReference type="EMBL" id="KK198760">
    <property type="protein sequence ID" value="KCW61315.1"/>
    <property type="molecule type" value="Genomic_DNA"/>
</dbReference>
<feature type="region of interest" description="Disordered" evidence="4">
    <location>
        <begin position="630"/>
        <end position="671"/>
    </location>
</feature>
<dbReference type="Gramene" id="KCW61315">
    <property type="protein sequence ID" value="KCW61315"/>
    <property type="gene ID" value="EUGRSUZ_H04064"/>
</dbReference>
<evidence type="ECO:0000313" key="7">
    <source>
        <dbReference type="EMBL" id="KCW61315.1"/>
    </source>
</evidence>
<dbReference type="InterPro" id="IPR012677">
    <property type="entry name" value="Nucleotide-bd_a/b_plait_sf"/>
</dbReference>
<accession>A0A059B6M9</accession>
<evidence type="ECO:0000259" key="6">
    <source>
        <dbReference type="PROSITE" id="PS50102"/>
    </source>
</evidence>
<dbReference type="InterPro" id="IPR000504">
    <property type="entry name" value="RRM_dom"/>
</dbReference>
<dbReference type="FunCoup" id="A0A059B6M9">
    <property type="interactions" value="527"/>
</dbReference>
<dbReference type="SMART" id="SM00360">
    <property type="entry name" value="RRM"/>
    <property type="match status" value="1"/>
</dbReference>
<dbReference type="Pfam" id="PF00076">
    <property type="entry name" value="RRM_1"/>
    <property type="match status" value="1"/>
</dbReference>
<feature type="compositionally biased region" description="Low complexity" evidence="4">
    <location>
        <begin position="647"/>
        <end position="671"/>
    </location>
</feature>
<protein>
    <recommendedName>
        <fullName evidence="8">Flowering time control protein FCA</fullName>
    </recommendedName>
</protein>
<dbReference type="Gene3D" id="2.20.70.10">
    <property type="match status" value="1"/>
</dbReference>
<keyword evidence="1" id="KW-0677">Repeat</keyword>
<dbReference type="OMA" id="FHPYRGP"/>
<evidence type="ECO:0000256" key="3">
    <source>
        <dbReference type="PROSITE-ProRule" id="PRU00176"/>
    </source>
</evidence>
<evidence type="ECO:0000256" key="1">
    <source>
        <dbReference type="ARBA" id="ARBA00022737"/>
    </source>
</evidence>